<evidence type="ECO:0000256" key="8">
    <source>
        <dbReference type="ARBA" id="ARBA00023273"/>
    </source>
</evidence>
<evidence type="ECO:0000256" key="3">
    <source>
        <dbReference type="ARBA" id="ARBA00022490"/>
    </source>
</evidence>
<keyword evidence="10" id="KW-1133">Transmembrane helix</keyword>
<dbReference type="InterPro" id="IPR003409">
    <property type="entry name" value="MORN"/>
</dbReference>
<name>A0A6P7L8B7_BETSP</name>
<dbReference type="SMART" id="SM00698">
    <property type="entry name" value="MORN"/>
    <property type="match status" value="7"/>
</dbReference>
<gene>
    <name evidence="12" type="primary">rsph10b</name>
</gene>
<keyword evidence="10" id="KW-0812">Transmembrane</keyword>
<dbReference type="KEGG" id="bspl:114846117"/>
<proteinExistence type="predicted"/>
<feature type="transmembrane region" description="Helical" evidence="10">
    <location>
        <begin position="461"/>
        <end position="483"/>
    </location>
</feature>
<keyword evidence="11" id="KW-1185">Reference proteome</keyword>
<dbReference type="RefSeq" id="XP_028990732.2">
    <property type="nucleotide sequence ID" value="XM_029134899.3"/>
</dbReference>
<evidence type="ECO:0000256" key="7">
    <source>
        <dbReference type="ARBA" id="ARBA00023212"/>
    </source>
</evidence>
<keyword evidence="6" id="KW-0969">Cilium</keyword>
<dbReference type="InParanoid" id="A0A6P7L8B7"/>
<evidence type="ECO:0000256" key="4">
    <source>
        <dbReference type="ARBA" id="ARBA00022737"/>
    </source>
</evidence>
<feature type="region of interest" description="Disordered" evidence="9">
    <location>
        <begin position="701"/>
        <end position="724"/>
    </location>
</feature>
<accession>A0A6P7L8B7</accession>
<evidence type="ECO:0000313" key="11">
    <source>
        <dbReference type="Proteomes" id="UP000515150"/>
    </source>
</evidence>
<keyword evidence="7" id="KW-0206">Cytoskeleton</keyword>
<protein>
    <submittedName>
        <fullName evidence="12">Radial spoke head 10 homolog B isoform X1</fullName>
    </submittedName>
</protein>
<keyword evidence="5" id="KW-0282">Flagellum</keyword>
<dbReference type="PANTHER" id="PTHR46613:SF1">
    <property type="entry name" value="RADIAL SPOKE HEAD 10 HOMOLOG B-RELATED"/>
    <property type="match status" value="1"/>
</dbReference>
<dbReference type="Pfam" id="PF02493">
    <property type="entry name" value="MORN"/>
    <property type="match status" value="7"/>
</dbReference>
<dbReference type="OrthoDB" id="294378at2759"/>
<sequence length="724" mass="83514">MKSNEEQLEENHIYEPPTLRRLIVQRFEGEICEGQFHEKGVAFFEGGHTYKGEFLCNTPKGEGTYTQPDGSFYSGDVCNGIRHGLGTYMCAKSSVSYKGQWHQGKRHGKGTVYYNQSKTSWYKGYWVKNCKEGWGVRCYNSGNIYFGEWKSNRRHGQGTMRWQKLRQQYAGEWIDGVQHGHGTHVWILQRSNWGHYSQSNQYTGDFVQGQRHGRGSFYYAGGAVYEGEWKSNKKHGKGKFTFKDGRVFEGEFEQDQMITFSLHKNSAPNLLCGGSSLSISELFTFDMGLNIERLLDMFPERRRNTELQQVEFVALQKNTELRSIYSFYRGLGQTHTSLLSHLQLLRLLKDCKIHHHGISLPQVEYLIKEDETAENQFPFTPLQLHRFISCLVIVAFHTYNKDMTSAANLLAACFSKLLTDDIIPNAKNVKGVTLHALLHTHIREWAFNITFHFKDTACFSVVPFALFFHASIFTVLIYVGFLFRHPSLSVTSMSYMERCWQIYKTYCSVSTTDMTYRHLLWMFKDLQLLDNNLTLKKLLELITAESADCNNLSSCLNLEITFLEAFEVLVGCADMQHVSEDLEGSLHLSRCNTQEKTSKRLLANRNCSPQSTGKSITAAEYSLAHNLDKQHIVIEESEFEDHTEEEDKDKKTKRIKSQNCEIEVCAQKIHQFLNHVFFPAFEHYQSVNSCIKEKRNSFHENQTSSHLEVSRARTQGDLETVQQT</sequence>
<evidence type="ECO:0000256" key="10">
    <source>
        <dbReference type="SAM" id="Phobius"/>
    </source>
</evidence>
<evidence type="ECO:0000256" key="6">
    <source>
        <dbReference type="ARBA" id="ARBA00023069"/>
    </source>
</evidence>
<dbReference type="Gene3D" id="2.20.110.10">
    <property type="entry name" value="Histone H3 K4-specific methyltransferase SET7/9 N-terminal domain"/>
    <property type="match status" value="3"/>
</dbReference>
<keyword evidence="8" id="KW-0966">Cell projection</keyword>
<reference evidence="12" key="1">
    <citation type="submission" date="2025-08" db="UniProtKB">
        <authorList>
            <consortium name="RefSeq"/>
        </authorList>
    </citation>
    <scope>IDENTIFICATION</scope>
</reference>
<dbReference type="Proteomes" id="UP000515150">
    <property type="component" value="Chromosome 19"/>
</dbReference>
<dbReference type="GO" id="GO:0031514">
    <property type="term" value="C:motile cilium"/>
    <property type="evidence" value="ECO:0007669"/>
    <property type="project" value="UniProtKB-SubCell"/>
</dbReference>
<dbReference type="GeneID" id="114846117"/>
<evidence type="ECO:0000256" key="5">
    <source>
        <dbReference type="ARBA" id="ARBA00022846"/>
    </source>
</evidence>
<dbReference type="SUPFAM" id="SSF82185">
    <property type="entry name" value="Histone H3 K4-specific methyltransferase SET7/9 N-terminal domain"/>
    <property type="match status" value="3"/>
</dbReference>
<keyword evidence="4" id="KW-0677">Repeat</keyword>
<dbReference type="CTD" id="222967"/>
<evidence type="ECO:0000256" key="1">
    <source>
        <dbReference type="ARBA" id="ARBA00004230"/>
    </source>
</evidence>
<comment type="subcellular location">
    <subcellularLocation>
        <location evidence="1">Cell projection</location>
        <location evidence="1">Cilium</location>
        <location evidence="1">Flagellum</location>
    </subcellularLocation>
    <subcellularLocation>
        <location evidence="2">Cytoplasm</location>
        <location evidence="2">Cytoskeleton</location>
        <location evidence="2">Cilium axoneme</location>
    </subcellularLocation>
</comment>
<evidence type="ECO:0000256" key="9">
    <source>
        <dbReference type="SAM" id="MobiDB-lite"/>
    </source>
</evidence>
<organism evidence="11 12">
    <name type="scientific">Betta splendens</name>
    <name type="common">Siamese fighting fish</name>
    <dbReference type="NCBI Taxonomy" id="158456"/>
    <lineage>
        <taxon>Eukaryota</taxon>
        <taxon>Metazoa</taxon>
        <taxon>Chordata</taxon>
        <taxon>Craniata</taxon>
        <taxon>Vertebrata</taxon>
        <taxon>Euteleostomi</taxon>
        <taxon>Actinopterygii</taxon>
        <taxon>Neopterygii</taxon>
        <taxon>Teleostei</taxon>
        <taxon>Neoteleostei</taxon>
        <taxon>Acanthomorphata</taxon>
        <taxon>Anabantaria</taxon>
        <taxon>Anabantiformes</taxon>
        <taxon>Anabantoidei</taxon>
        <taxon>Osphronemidae</taxon>
        <taxon>Betta</taxon>
    </lineage>
</organism>
<dbReference type="PANTHER" id="PTHR46613">
    <property type="entry name" value="RADIAL SPOKE HEAD 10 HOMOLOG B-RELATED"/>
    <property type="match status" value="1"/>
</dbReference>
<dbReference type="GO" id="GO:0005930">
    <property type="term" value="C:axoneme"/>
    <property type="evidence" value="ECO:0007669"/>
    <property type="project" value="UniProtKB-SubCell"/>
</dbReference>
<evidence type="ECO:0000313" key="12">
    <source>
        <dbReference type="RefSeq" id="XP_028990732.2"/>
    </source>
</evidence>
<evidence type="ECO:0000256" key="2">
    <source>
        <dbReference type="ARBA" id="ARBA00004430"/>
    </source>
</evidence>
<keyword evidence="3" id="KW-0963">Cytoplasm</keyword>
<keyword evidence="10" id="KW-0472">Membrane</keyword>
<dbReference type="AlphaFoldDB" id="A0A6P7L8B7"/>